<organism evidence="2 3">
    <name type="scientific">Coniosporium apollinis</name>
    <dbReference type="NCBI Taxonomy" id="61459"/>
    <lineage>
        <taxon>Eukaryota</taxon>
        <taxon>Fungi</taxon>
        <taxon>Dikarya</taxon>
        <taxon>Ascomycota</taxon>
        <taxon>Pezizomycotina</taxon>
        <taxon>Dothideomycetes</taxon>
        <taxon>Dothideomycetes incertae sedis</taxon>
        <taxon>Coniosporium</taxon>
    </lineage>
</organism>
<dbReference type="InterPro" id="IPR038727">
    <property type="entry name" value="NadR/Ttd14_AAA_dom"/>
</dbReference>
<dbReference type="Pfam" id="PF13521">
    <property type="entry name" value="AAA_28"/>
    <property type="match status" value="1"/>
</dbReference>
<sequence>MAWQHFRNPTNRIGHDDTIPEPLLVKKVARTVLREHSFAAVDITLSAERALQLRKLILQAQDQAEEIAGSGWFVSDRSGLDPIVYAKVYASGSGAAEMLETASWVRLREKMRNAAVFVCEAGPKWLTDNGVRLMPRDDEDWTSLHGIFCKVLRDSEIEFTIVSKEMTDLSE</sequence>
<protein>
    <recommendedName>
        <fullName evidence="1">NadR/Ttd14 AAA domain-containing protein</fullName>
    </recommendedName>
</protein>
<reference evidence="2" key="1">
    <citation type="submission" date="2022-10" db="EMBL/GenBank/DDBJ databases">
        <title>Culturing micro-colonial fungi from biological soil crusts in the Mojave desert and describing Neophaeococcomyces mojavensis, and introducing the new genera and species Taxawa tesnikishii.</title>
        <authorList>
            <person name="Kurbessoian T."/>
            <person name="Stajich J.E."/>
        </authorList>
    </citation>
    <scope>NUCLEOTIDE SEQUENCE</scope>
    <source>
        <strain evidence="2">TK_1</strain>
    </source>
</reference>
<dbReference type="InterPro" id="IPR027417">
    <property type="entry name" value="P-loop_NTPase"/>
</dbReference>
<gene>
    <name evidence="2" type="ORF">H2201_000286</name>
</gene>
<evidence type="ECO:0000313" key="2">
    <source>
        <dbReference type="EMBL" id="KAJ9669419.1"/>
    </source>
</evidence>
<proteinExistence type="predicted"/>
<comment type="caution">
    <text evidence="2">The sequence shown here is derived from an EMBL/GenBank/DDBJ whole genome shotgun (WGS) entry which is preliminary data.</text>
</comment>
<dbReference type="EMBL" id="JAPDRL010000002">
    <property type="protein sequence ID" value="KAJ9669419.1"/>
    <property type="molecule type" value="Genomic_DNA"/>
</dbReference>
<dbReference type="Gene3D" id="3.40.50.300">
    <property type="entry name" value="P-loop containing nucleotide triphosphate hydrolases"/>
    <property type="match status" value="1"/>
</dbReference>
<dbReference type="Proteomes" id="UP001172684">
    <property type="component" value="Unassembled WGS sequence"/>
</dbReference>
<accession>A0ABQ9P494</accession>
<evidence type="ECO:0000259" key="1">
    <source>
        <dbReference type="Pfam" id="PF13521"/>
    </source>
</evidence>
<evidence type="ECO:0000313" key="3">
    <source>
        <dbReference type="Proteomes" id="UP001172684"/>
    </source>
</evidence>
<feature type="domain" description="NadR/Ttd14 AAA" evidence="1">
    <location>
        <begin position="24"/>
        <end position="164"/>
    </location>
</feature>
<name>A0ABQ9P494_9PEZI</name>
<keyword evidence="3" id="KW-1185">Reference proteome</keyword>